<proteinExistence type="predicted"/>
<keyword evidence="1" id="KW-0812">Transmembrane</keyword>
<comment type="caution">
    <text evidence="2">The sequence shown here is derived from an EMBL/GenBank/DDBJ whole genome shotgun (WGS) entry which is preliminary data.</text>
</comment>
<dbReference type="RefSeq" id="WP_150457793.1">
    <property type="nucleotide sequence ID" value="NZ_VYKK01000008.1"/>
</dbReference>
<evidence type="ECO:0000256" key="1">
    <source>
        <dbReference type="SAM" id="Phobius"/>
    </source>
</evidence>
<feature type="transmembrane region" description="Helical" evidence="1">
    <location>
        <begin position="83"/>
        <end position="104"/>
    </location>
</feature>
<keyword evidence="1" id="KW-0472">Membrane</keyword>
<dbReference type="OrthoDB" id="9848650at2"/>
<evidence type="ECO:0000313" key="3">
    <source>
        <dbReference type="Proteomes" id="UP000367750"/>
    </source>
</evidence>
<dbReference type="AlphaFoldDB" id="A0A5J5GBZ1"/>
<feature type="transmembrane region" description="Helical" evidence="1">
    <location>
        <begin position="12"/>
        <end position="31"/>
    </location>
</feature>
<gene>
    <name evidence="2" type="ORF">F4V43_08405</name>
</gene>
<keyword evidence="3" id="KW-1185">Reference proteome</keyword>
<feature type="transmembrane region" description="Helical" evidence="1">
    <location>
        <begin position="51"/>
        <end position="71"/>
    </location>
</feature>
<accession>A0A5J5GBZ1</accession>
<feature type="transmembrane region" description="Helical" evidence="1">
    <location>
        <begin position="124"/>
        <end position="142"/>
    </location>
</feature>
<reference evidence="2 3" key="1">
    <citation type="submission" date="2019-09" db="EMBL/GenBank/DDBJ databases">
        <title>Bacillus ochoae sp. nov., Paenibacillus whitsoniae sp. nov., Paenibacillus spiritus sp. nov. Isolated from the Mars Exploration Rover during spacecraft assembly.</title>
        <authorList>
            <person name="Seuylemezian A."/>
            <person name="Vaishampayan P."/>
        </authorList>
    </citation>
    <scope>NUCLEOTIDE SEQUENCE [LARGE SCALE GENOMIC DNA]</scope>
    <source>
        <strain evidence="2 3">MER_111</strain>
    </source>
</reference>
<keyword evidence="1" id="KW-1133">Transmembrane helix</keyword>
<protein>
    <submittedName>
        <fullName evidence="2">Uncharacterized protein</fullName>
    </submittedName>
</protein>
<sequence length="170" mass="19660">MAVYFGKLAGKVAYFALTFFTLYFLSFYYALRIVDTFGIDESMHSIRILAYGTMIASILSFTGTIFLHVLYRYIGKANNFAPWFRTVNLIFLYASGLITAIAAMKGLLLTNNFIKGNESIFDDRFSLMAVIFFIGVFNYTLYNAVVLSKPREIPVIEWFSELRDHWRRQL</sequence>
<dbReference type="Proteomes" id="UP000367750">
    <property type="component" value="Unassembled WGS sequence"/>
</dbReference>
<evidence type="ECO:0000313" key="2">
    <source>
        <dbReference type="EMBL" id="KAA9005480.1"/>
    </source>
</evidence>
<organism evidence="2 3">
    <name type="scientific">Paenibacillus spiritus</name>
    <dbReference type="NCBI Taxonomy" id="2496557"/>
    <lineage>
        <taxon>Bacteria</taxon>
        <taxon>Bacillati</taxon>
        <taxon>Bacillota</taxon>
        <taxon>Bacilli</taxon>
        <taxon>Bacillales</taxon>
        <taxon>Paenibacillaceae</taxon>
        <taxon>Paenibacillus</taxon>
    </lineage>
</organism>
<dbReference type="EMBL" id="VYKK01000008">
    <property type="protein sequence ID" value="KAA9005480.1"/>
    <property type="molecule type" value="Genomic_DNA"/>
</dbReference>
<name>A0A5J5GBZ1_9BACL</name>